<evidence type="ECO:0000313" key="12">
    <source>
        <dbReference type="Proteomes" id="UP001224533"/>
    </source>
</evidence>
<dbReference type="Proteomes" id="UP001224533">
    <property type="component" value="Chromosome"/>
</dbReference>
<dbReference type="EMBL" id="CP114509">
    <property type="protein sequence ID" value="WHS18242.1"/>
    <property type="molecule type" value="Genomic_DNA"/>
</dbReference>
<dbReference type="PROSITE" id="PS50928">
    <property type="entry name" value="ABC_TM1"/>
    <property type="match status" value="1"/>
</dbReference>
<evidence type="ECO:0000256" key="3">
    <source>
        <dbReference type="ARBA" id="ARBA00022448"/>
    </source>
</evidence>
<dbReference type="InterPro" id="IPR035906">
    <property type="entry name" value="MetI-like_sf"/>
</dbReference>
<dbReference type="CDD" id="cd06261">
    <property type="entry name" value="TM_PBP2"/>
    <property type="match status" value="1"/>
</dbReference>
<dbReference type="InterPro" id="IPR051124">
    <property type="entry name" value="Phosphate_Transport_Permease"/>
</dbReference>
<dbReference type="GO" id="GO:0005886">
    <property type="term" value="C:plasma membrane"/>
    <property type="evidence" value="ECO:0007669"/>
    <property type="project" value="UniProtKB-SubCell"/>
</dbReference>
<evidence type="ECO:0000256" key="8">
    <source>
        <dbReference type="RuleBase" id="RU363032"/>
    </source>
</evidence>
<keyword evidence="6 8" id="KW-1133">Transmembrane helix</keyword>
<sequence>MQIKEQIQQSKSKEKMQDIKGNLLCIACLSIIILMIISILYFICSKGIQIFTKNNLSLWEFLGSTSWNPGMTENQSKIGALAMITTSFAVTLLSVILATPFAIAIGLYITEYGSQKIEKLFQPTIELLIGIPSVVYGYIGLKVVIPLIQKIFGGTGFGILAGAVVLFIMVLPTITSLTIDSLKAVPVNYRQASLALGATRWQTNYKIVLRVALPGILTAIIFAMTRAFGEALAVQMVIGNVVEMPKNLLTPTATLTSQLTSQMGNTIMGTLPNNALWTLALTLLIMSLIFNVAIKLIAKREMI</sequence>
<dbReference type="AlphaFoldDB" id="A0ABD7YVT5"/>
<keyword evidence="7 8" id="KW-0472">Membrane</keyword>
<feature type="transmembrane region" description="Helical" evidence="8">
    <location>
        <begin position="120"/>
        <end position="139"/>
    </location>
</feature>
<comment type="subcellular location">
    <subcellularLocation>
        <location evidence="1 8">Cell membrane</location>
        <topology evidence="1 8">Multi-pass membrane protein</topology>
    </subcellularLocation>
</comment>
<dbReference type="InterPro" id="IPR011864">
    <property type="entry name" value="Phosphate_PstC"/>
</dbReference>
<dbReference type="GO" id="GO:0006817">
    <property type="term" value="P:phosphate ion transport"/>
    <property type="evidence" value="ECO:0007669"/>
    <property type="project" value="UniProtKB-KW"/>
</dbReference>
<feature type="transmembrane region" description="Helical" evidence="8">
    <location>
        <begin position="275"/>
        <end position="298"/>
    </location>
</feature>
<evidence type="ECO:0000256" key="1">
    <source>
        <dbReference type="ARBA" id="ARBA00004651"/>
    </source>
</evidence>
<dbReference type="SUPFAM" id="SSF161098">
    <property type="entry name" value="MetI-like"/>
    <property type="match status" value="1"/>
</dbReference>
<feature type="transmembrane region" description="Helical" evidence="8">
    <location>
        <begin position="21"/>
        <end position="43"/>
    </location>
</feature>
<evidence type="ECO:0000259" key="10">
    <source>
        <dbReference type="PROSITE" id="PS50928"/>
    </source>
</evidence>
<accession>A0ABD7YVT5</accession>
<dbReference type="RefSeq" id="WP_250200458.1">
    <property type="nucleotide sequence ID" value="NZ_CP097639.1"/>
</dbReference>
<feature type="transmembrane region" description="Helical" evidence="8">
    <location>
        <begin position="78"/>
        <end position="108"/>
    </location>
</feature>
<gene>
    <name evidence="11" type="primary">pstC</name>
    <name evidence="11" type="ORF">O2U02_03225</name>
</gene>
<keyword evidence="3 8" id="KW-0813">Transport</keyword>
<evidence type="ECO:0000256" key="2">
    <source>
        <dbReference type="ARBA" id="ARBA00007069"/>
    </source>
</evidence>
<evidence type="ECO:0000256" key="4">
    <source>
        <dbReference type="ARBA" id="ARBA00022475"/>
    </source>
</evidence>
<keyword evidence="5 8" id="KW-0812">Transmembrane</keyword>
<evidence type="ECO:0000256" key="9">
    <source>
        <dbReference type="RuleBase" id="RU363054"/>
    </source>
</evidence>
<dbReference type="PANTHER" id="PTHR30425:SF2">
    <property type="entry name" value="ABC TRANSPORTER PERMEASE PROTEIN YQGH-RELATED"/>
    <property type="match status" value="1"/>
</dbReference>
<dbReference type="Gene3D" id="1.10.3720.10">
    <property type="entry name" value="MetI-like"/>
    <property type="match status" value="1"/>
</dbReference>
<comment type="function">
    <text evidence="9">Part of the binding-protein-dependent transport system for phosphate; probably responsible for the translocation of the substrate across the membrane.</text>
</comment>
<evidence type="ECO:0000256" key="7">
    <source>
        <dbReference type="ARBA" id="ARBA00023136"/>
    </source>
</evidence>
<evidence type="ECO:0000313" key="11">
    <source>
        <dbReference type="EMBL" id="WHS18242.1"/>
    </source>
</evidence>
<reference evidence="11 12" key="1">
    <citation type="submission" date="2022-12" db="EMBL/GenBank/DDBJ databases">
        <title>Assessment of beneficial effects and identification of host adaptation-associated genes of Ligilactobacillus salivarius isolated from Meles meles.</title>
        <authorList>
            <person name="Wang Y."/>
        </authorList>
    </citation>
    <scope>NUCLEOTIDE SEQUENCE [LARGE SCALE GENOMIC DNA]</scope>
    <source>
        <strain evidence="11 12">S35</strain>
    </source>
</reference>
<keyword evidence="4 9" id="KW-1003">Cell membrane</keyword>
<feature type="domain" description="ABC transmembrane type-1" evidence="10">
    <location>
        <begin position="84"/>
        <end position="294"/>
    </location>
</feature>
<dbReference type="Pfam" id="PF00528">
    <property type="entry name" value="BPD_transp_1"/>
    <property type="match status" value="1"/>
</dbReference>
<feature type="transmembrane region" description="Helical" evidence="8">
    <location>
        <begin position="207"/>
        <end position="228"/>
    </location>
</feature>
<feature type="transmembrane region" description="Helical" evidence="8">
    <location>
        <begin position="151"/>
        <end position="174"/>
    </location>
</feature>
<dbReference type="PANTHER" id="PTHR30425">
    <property type="entry name" value="PHOSPHATE TRANSPORT SYSTEM PERMEASE PROTEIN PST"/>
    <property type="match status" value="1"/>
</dbReference>
<name>A0ABD7YVT5_9LACO</name>
<evidence type="ECO:0000256" key="6">
    <source>
        <dbReference type="ARBA" id="ARBA00022989"/>
    </source>
</evidence>
<comment type="similarity">
    <text evidence="2 9">Belongs to the binding-protein-dependent transport system permease family. CysTW subfamily.</text>
</comment>
<protein>
    <recommendedName>
        <fullName evidence="9">Phosphate transport system permease protein</fullName>
    </recommendedName>
</protein>
<organism evidence="11 12">
    <name type="scientific">Ligilactobacillus salivarius</name>
    <dbReference type="NCBI Taxonomy" id="1624"/>
    <lineage>
        <taxon>Bacteria</taxon>
        <taxon>Bacillati</taxon>
        <taxon>Bacillota</taxon>
        <taxon>Bacilli</taxon>
        <taxon>Lactobacillales</taxon>
        <taxon>Lactobacillaceae</taxon>
        <taxon>Ligilactobacillus</taxon>
    </lineage>
</organism>
<evidence type="ECO:0000256" key="5">
    <source>
        <dbReference type="ARBA" id="ARBA00022692"/>
    </source>
</evidence>
<keyword evidence="9" id="KW-0592">Phosphate transport</keyword>
<dbReference type="NCBIfam" id="TIGR02138">
    <property type="entry name" value="phosphate_pstC"/>
    <property type="match status" value="1"/>
</dbReference>
<dbReference type="InterPro" id="IPR000515">
    <property type="entry name" value="MetI-like"/>
</dbReference>
<proteinExistence type="inferred from homology"/>